<name>A0ABP6MXV4_9ACTN</name>
<keyword evidence="2" id="KW-0378">Hydrolase</keyword>
<reference evidence="3" key="1">
    <citation type="journal article" date="2019" name="Int. J. Syst. Evol. Microbiol.">
        <title>The Global Catalogue of Microorganisms (GCM) 10K type strain sequencing project: providing services to taxonomists for standard genome sequencing and annotation.</title>
        <authorList>
            <consortium name="The Broad Institute Genomics Platform"/>
            <consortium name="The Broad Institute Genome Sequencing Center for Infectious Disease"/>
            <person name="Wu L."/>
            <person name="Ma J."/>
        </authorList>
    </citation>
    <scope>NUCLEOTIDE SEQUENCE [LARGE SCALE GENOMIC DNA]</scope>
    <source>
        <strain evidence="3">JCM 9092</strain>
    </source>
</reference>
<dbReference type="InterPro" id="IPR029058">
    <property type="entry name" value="AB_hydrolase_fold"/>
</dbReference>
<dbReference type="PANTHER" id="PTHR43194">
    <property type="entry name" value="HYDROLASE ALPHA/BETA FOLD FAMILY"/>
    <property type="match status" value="1"/>
</dbReference>
<dbReference type="Pfam" id="PF12697">
    <property type="entry name" value="Abhydrolase_6"/>
    <property type="match status" value="1"/>
</dbReference>
<protein>
    <submittedName>
        <fullName evidence="2">Alpha/beta fold hydrolase</fullName>
    </submittedName>
</protein>
<dbReference type="Gene3D" id="3.40.50.1820">
    <property type="entry name" value="alpha/beta hydrolase"/>
    <property type="match status" value="1"/>
</dbReference>
<keyword evidence="3" id="KW-1185">Reference proteome</keyword>
<gene>
    <name evidence="2" type="ORF">GCM10010449_58860</name>
</gene>
<sequence>MSLNDAQQIDRANAATERVPVVFVHGLWMLPSSWDAWTAHFEAAGYAPVALSWPDDAETVAEARRRPEALAGKTVGRIADHLAGLIDGLERKPAVIGHSVGGLLTQILAGRGLSAASVAIDPVPFRGILALPLSTLRSLRPIIANPANRKRALPLTFEQFRYAYANAVSEQEARELYETYAVPAPCAPPFQAAAANINPRTEMKVDCRNPRRGPLLIISGEKDNAVPWALANGAYKKQRENSGVTEITEMAGRDHALTIDSRWQEVADTALTFVRRFV</sequence>
<dbReference type="RefSeq" id="WP_344525845.1">
    <property type="nucleotide sequence ID" value="NZ_BAAAUG010000123.1"/>
</dbReference>
<proteinExistence type="predicted"/>
<dbReference type="GO" id="GO:0016787">
    <property type="term" value="F:hydrolase activity"/>
    <property type="evidence" value="ECO:0007669"/>
    <property type="project" value="UniProtKB-KW"/>
</dbReference>
<evidence type="ECO:0000313" key="3">
    <source>
        <dbReference type="Proteomes" id="UP001501637"/>
    </source>
</evidence>
<evidence type="ECO:0000313" key="2">
    <source>
        <dbReference type="EMBL" id="GAA3129976.1"/>
    </source>
</evidence>
<dbReference type="Proteomes" id="UP001501637">
    <property type="component" value="Unassembled WGS sequence"/>
</dbReference>
<accession>A0ABP6MXV4</accession>
<comment type="caution">
    <text evidence="2">The sequence shown here is derived from an EMBL/GenBank/DDBJ whole genome shotgun (WGS) entry which is preliminary data.</text>
</comment>
<dbReference type="InterPro" id="IPR000073">
    <property type="entry name" value="AB_hydrolase_1"/>
</dbReference>
<organism evidence="2 3">
    <name type="scientific">Streptomyces rectiviolaceus</name>
    <dbReference type="NCBI Taxonomy" id="332591"/>
    <lineage>
        <taxon>Bacteria</taxon>
        <taxon>Bacillati</taxon>
        <taxon>Actinomycetota</taxon>
        <taxon>Actinomycetes</taxon>
        <taxon>Kitasatosporales</taxon>
        <taxon>Streptomycetaceae</taxon>
        <taxon>Streptomyces</taxon>
    </lineage>
</organism>
<dbReference type="PANTHER" id="PTHR43194:SF2">
    <property type="entry name" value="PEROXISOMAL MEMBRANE PROTEIN LPX1"/>
    <property type="match status" value="1"/>
</dbReference>
<feature type="domain" description="AB hydrolase-1" evidence="1">
    <location>
        <begin position="21"/>
        <end position="268"/>
    </location>
</feature>
<dbReference type="SUPFAM" id="SSF53474">
    <property type="entry name" value="alpha/beta-Hydrolases"/>
    <property type="match status" value="1"/>
</dbReference>
<dbReference type="InterPro" id="IPR050228">
    <property type="entry name" value="Carboxylesterase_BioH"/>
</dbReference>
<evidence type="ECO:0000259" key="1">
    <source>
        <dbReference type="Pfam" id="PF12697"/>
    </source>
</evidence>
<dbReference type="EMBL" id="BAAAUG010000123">
    <property type="protein sequence ID" value="GAA3129976.1"/>
    <property type="molecule type" value="Genomic_DNA"/>
</dbReference>